<dbReference type="Gene3D" id="3.30.470.20">
    <property type="entry name" value="ATP-grasp fold, B domain"/>
    <property type="match status" value="1"/>
</dbReference>
<keyword evidence="1" id="KW-0547">Nucleotide-binding</keyword>
<gene>
    <name evidence="3" type="ORF">SAMN04487948_11321</name>
</gene>
<reference evidence="4" key="1">
    <citation type="submission" date="2016-10" db="EMBL/GenBank/DDBJ databases">
        <authorList>
            <person name="Varghese N."/>
            <person name="Submissions S."/>
        </authorList>
    </citation>
    <scope>NUCLEOTIDE SEQUENCE [LARGE SCALE GENOMIC DNA]</scope>
    <source>
        <strain evidence="4">CGMCC 1.10121</strain>
    </source>
</reference>
<dbReference type="EMBL" id="FODV01000013">
    <property type="protein sequence ID" value="SEP07773.1"/>
    <property type="molecule type" value="Genomic_DNA"/>
</dbReference>
<accession>A0A1H8UXR6</accession>
<dbReference type="GO" id="GO:0016874">
    <property type="term" value="F:ligase activity"/>
    <property type="evidence" value="ECO:0007669"/>
    <property type="project" value="UniProtKB-KW"/>
</dbReference>
<proteinExistence type="predicted"/>
<evidence type="ECO:0000313" key="4">
    <source>
        <dbReference type="Proteomes" id="UP000199126"/>
    </source>
</evidence>
<evidence type="ECO:0000259" key="2">
    <source>
        <dbReference type="PROSITE" id="PS50975"/>
    </source>
</evidence>
<protein>
    <submittedName>
        <fullName evidence="3">Predicted ATP-dependent carboligase, ATP-grasp superfamily</fullName>
    </submittedName>
</protein>
<keyword evidence="3" id="KW-0436">Ligase</keyword>
<dbReference type="GO" id="GO:0046872">
    <property type="term" value="F:metal ion binding"/>
    <property type="evidence" value="ECO:0007669"/>
    <property type="project" value="InterPro"/>
</dbReference>
<dbReference type="GO" id="GO:0005524">
    <property type="term" value="F:ATP binding"/>
    <property type="evidence" value="ECO:0007669"/>
    <property type="project" value="UniProtKB-UniRule"/>
</dbReference>
<organism evidence="3 4">
    <name type="scientific">Halogranum amylolyticum</name>
    <dbReference type="NCBI Taxonomy" id="660520"/>
    <lineage>
        <taxon>Archaea</taxon>
        <taxon>Methanobacteriati</taxon>
        <taxon>Methanobacteriota</taxon>
        <taxon>Stenosarchaea group</taxon>
        <taxon>Halobacteria</taxon>
        <taxon>Halobacteriales</taxon>
        <taxon>Haloferacaceae</taxon>
    </lineage>
</organism>
<dbReference type="SUPFAM" id="SSF56059">
    <property type="entry name" value="Glutathione synthetase ATP-binding domain-like"/>
    <property type="match status" value="1"/>
</dbReference>
<evidence type="ECO:0000256" key="1">
    <source>
        <dbReference type="PROSITE-ProRule" id="PRU00409"/>
    </source>
</evidence>
<dbReference type="PROSITE" id="PS50975">
    <property type="entry name" value="ATP_GRASP"/>
    <property type="match status" value="1"/>
</dbReference>
<dbReference type="AlphaFoldDB" id="A0A1H8UXR6"/>
<keyword evidence="4" id="KW-1185">Reference proteome</keyword>
<dbReference type="Proteomes" id="UP000199126">
    <property type="component" value="Unassembled WGS sequence"/>
</dbReference>
<sequence length="409" mass="45550">MVPRSMIARSQSTTDRDAVVIPASKYPHGYASIRSLAQADVHTIVAVSDASHPLTASRYCDEVVMIPPSWELGAYKDTLLGLAARPDVRTIIPHRPQEPYLLAKYHDQFSEYVDLAVPSLETLTRVHDRKRLMEAAADAGVPAPRTELLDDAADWNTDRIIKARYNLLVDDYVESVGPDESQIVKHVEHVSADESHDSAAIREQMNHTPIVQAYVDGPEYMIGALCEHGETVAMYQHRQIRGDSHTGGGGVYRETVKNPELEANARALLETLEWHGLACIEYVRDADTGAFKPIELNPRMWQSLACATRAGADFPVWYWLQATGRSEQIEPGYDAGVGTHYLGGELQHIVSIARERSSLVETPSLTGRLREILKSCYECPAFDYLHADDPSPFLRQTHTGSIKAITRRL</sequence>
<name>A0A1H8UXR6_9EURY</name>
<keyword evidence="1" id="KW-0067">ATP-binding</keyword>
<dbReference type="Pfam" id="PF15632">
    <property type="entry name" value="ATPgrasp_Ter"/>
    <property type="match status" value="1"/>
</dbReference>
<dbReference type="InterPro" id="IPR011761">
    <property type="entry name" value="ATP-grasp"/>
</dbReference>
<evidence type="ECO:0000313" key="3">
    <source>
        <dbReference type="EMBL" id="SEP07773.1"/>
    </source>
</evidence>
<dbReference type="Gene3D" id="3.40.50.20">
    <property type="match status" value="1"/>
</dbReference>
<feature type="domain" description="ATP-grasp" evidence="2">
    <location>
        <begin position="133"/>
        <end position="323"/>
    </location>
</feature>